<gene>
    <name evidence="3" type="ORF">ACFOKA_11415</name>
</gene>
<dbReference type="RefSeq" id="WP_194213827.1">
    <property type="nucleotide sequence ID" value="NZ_CP061205.1"/>
</dbReference>
<proteinExistence type="predicted"/>
<evidence type="ECO:0000256" key="1">
    <source>
        <dbReference type="SAM" id="Phobius"/>
    </source>
</evidence>
<dbReference type="Pfam" id="PF13400">
    <property type="entry name" value="Tad"/>
    <property type="match status" value="1"/>
</dbReference>
<feature type="transmembrane region" description="Helical" evidence="1">
    <location>
        <begin position="28"/>
        <end position="47"/>
    </location>
</feature>
<dbReference type="PROSITE" id="PS50234">
    <property type="entry name" value="VWFA"/>
    <property type="match status" value="1"/>
</dbReference>
<name>A0ABV7D6M3_9PROT</name>
<reference evidence="4" key="1">
    <citation type="journal article" date="2019" name="Int. J. Syst. Evol. Microbiol.">
        <title>The Global Catalogue of Microorganisms (GCM) 10K type strain sequencing project: providing services to taxonomists for standard genome sequencing and annotation.</title>
        <authorList>
            <consortium name="The Broad Institute Genomics Platform"/>
            <consortium name="The Broad Institute Genome Sequencing Center for Infectious Disease"/>
            <person name="Wu L."/>
            <person name="Ma J."/>
        </authorList>
    </citation>
    <scope>NUCLEOTIDE SEQUENCE [LARGE SCALE GENOMIC DNA]</scope>
    <source>
        <strain evidence="4">KCTC 62164</strain>
    </source>
</reference>
<keyword evidence="1" id="KW-0812">Transmembrane</keyword>
<dbReference type="InterPro" id="IPR036465">
    <property type="entry name" value="vWFA_dom_sf"/>
</dbReference>
<dbReference type="InterPro" id="IPR002035">
    <property type="entry name" value="VWF_A"/>
</dbReference>
<evidence type="ECO:0000313" key="4">
    <source>
        <dbReference type="Proteomes" id="UP001595444"/>
    </source>
</evidence>
<dbReference type="InterPro" id="IPR028087">
    <property type="entry name" value="Tad_N"/>
</dbReference>
<protein>
    <submittedName>
        <fullName evidence="3">Pilus assembly protein TadG-related protein</fullName>
    </submittedName>
</protein>
<comment type="caution">
    <text evidence="3">The sequence shown here is derived from an EMBL/GenBank/DDBJ whole genome shotgun (WGS) entry which is preliminary data.</text>
</comment>
<feature type="domain" description="VWFA" evidence="2">
    <location>
        <begin position="151"/>
        <end position="473"/>
    </location>
</feature>
<dbReference type="Gene3D" id="3.40.50.410">
    <property type="entry name" value="von Willebrand factor, type A domain"/>
    <property type="match status" value="2"/>
</dbReference>
<keyword evidence="1" id="KW-0472">Membrane</keyword>
<keyword evidence="4" id="KW-1185">Reference proteome</keyword>
<organism evidence="3 4">
    <name type="scientific">Kordiimonas pumila</name>
    <dbReference type="NCBI Taxonomy" id="2161677"/>
    <lineage>
        <taxon>Bacteria</taxon>
        <taxon>Pseudomonadati</taxon>
        <taxon>Pseudomonadota</taxon>
        <taxon>Alphaproteobacteria</taxon>
        <taxon>Kordiimonadales</taxon>
        <taxon>Kordiimonadaceae</taxon>
        <taxon>Kordiimonas</taxon>
    </lineage>
</organism>
<keyword evidence="1" id="KW-1133">Transmembrane helix</keyword>
<evidence type="ECO:0000259" key="2">
    <source>
        <dbReference type="PROSITE" id="PS50234"/>
    </source>
</evidence>
<dbReference type="Proteomes" id="UP001595444">
    <property type="component" value="Unassembled WGS sequence"/>
</dbReference>
<dbReference type="SUPFAM" id="SSF53300">
    <property type="entry name" value="vWA-like"/>
    <property type="match status" value="1"/>
</dbReference>
<dbReference type="EMBL" id="JBHRSL010000010">
    <property type="protein sequence ID" value="MFC3052511.1"/>
    <property type="molecule type" value="Genomic_DNA"/>
</dbReference>
<accession>A0ABV7D6M3</accession>
<evidence type="ECO:0000313" key="3">
    <source>
        <dbReference type="EMBL" id="MFC3052511.1"/>
    </source>
</evidence>
<sequence length="484" mass="52862">MAIFSQKQVQNLLQKGVTRLWQDQTGSLMPIVAASMLTLTGAAGLAIDGGRMFLVKDVLQKSLDSAGLAAGHAMEVENMESDAHQFFDTNIRGIENIVNSSEMRISFSNNNKLITLYAEAKVSASFVSLFGYDEITVTASTEIARETRGMELVLVMDNTGSMRGSKITAMKDAAESLVEYVYGDNETSPNLWVGLVPYVAVVNIGTDHDSWLTSADQDKLDTGHYAPTDWKGCVMARTDGEDETDTVPSDKPFSLYFWPDSVDNDWIEDDGDYDLDETNNAQNNGRGPNLGCGPAITSLVAEKSTVIDAIDEMLPWHRGGTTSNLGLVWAWRVLSPAWQGLWGGDTPATLPLPYDAPYMDKVVVVLTDGQNQFYDWPDHGPTGTGPFGSDFTGYDRLNTFGYSTLGAAQTEIDSRFSNVCTSMKTEGIIIYSITFGSTPNSTTQALYRGCASNPAYYFHAPSNAELETAFEEIGRQLSNLRLSK</sequence>